<comment type="caution">
    <text evidence="2">The sequence shown here is derived from an EMBL/GenBank/DDBJ whole genome shotgun (WGS) entry which is preliminary data.</text>
</comment>
<evidence type="ECO:0000313" key="2">
    <source>
        <dbReference type="EMBL" id="KAF0377867.1"/>
    </source>
</evidence>
<organism evidence="2 3">
    <name type="scientific">Gigaspora margarita</name>
    <dbReference type="NCBI Taxonomy" id="4874"/>
    <lineage>
        <taxon>Eukaryota</taxon>
        <taxon>Fungi</taxon>
        <taxon>Fungi incertae sedis</taxon>
        <taxon>Mucoromycota</taxon>
        <taxon>Glomeromycotina</taxon>
        <taxon>Glomeromycetes</taxon>
        <taxon>Diversisporales</taxon>
        <taxon>Gigasporaceae</taxon>
        <taxon>Gigaspora</taxon>
    </lineage>
</organism>
<dbReference type="Gene3D" id="1.10.510.10">
    <property type="entry name" value="Transferase(Phosphotransferase) domain 1"/>
    <property type="match status" value="1"/>
</dbReference>
<accession>A0A8H3X104</accession>
<dbReference type="GO" id="GO:0005524">
    <property type="term" value="F:ATP binding"/>
    <property type="evidence" value="ECO:0007669"/>
    <property type="project" value="InterPro"/>
</dbReference>
<evidence type="ECO:0000313" key="3">
    <source>
        <dbReference type="Proteomes" id="UP000439903"/>
    </source>
</evidence>
<name>A0A8H3X104_GIGMA</name>
<dbReference type="InterPro" id="IPR001245">
    <property type="entry name" value="Ser-Thr/Tyr_kinase_cat_dom"/>
</dbReference>
<keyword evidence="3" id="KW-1185">Reference proteome</keyword>
<reference evidence="2 3" key="1">
    <citation type="journal article" date="2019" name="Environ. Microbiol.">
        <title>At the nexus of three kingdoms: the genome of the mycorrhizal fungus Gigaspora margarita provides insights into plant, endobacterial and fungal interactions.</title>
        <authorList>
            <person name="Venice F."/>
            <person name="Ghignone S."/>
            <person name="Salvioli di Fossalunga A."/>
            <person name="Amselem J."/>
            <person name="Novero M."/>
            <person name="Xianan X."/>
            <person name="Sedzielewska Toro K."/>
            <person name="Morin E."/>
            <person name="Lipzen A."/>
            <person name="Grigoriev I.V."/>
            <person name="Henrissat B."/>
            <person name="Martin F.M."/>
            <person name="Bonfante P."/>
        </authorList>
    </citation>
    <scope>NUCLEOTIDE SEQUENCE [LARGE SCALE GENOMIC DNA]</scope>
    <source>
        <strain evidence="2 3">BEG34</strain>
    </source>
</reference>
<dbReference type="EMBL" id="WTPW01002537">
    <property type="protein sequence ID" value="KAF0377867.1"/>
    <property type="molecule type" value="Genomic_DNA"/>
</dbReference>
<dbReference type="OrthoDB" id="2433668at2759"/>
<sequence>MITDFDLSKSLNSTKSITISGGMYAFMDPLCFQQYFNFKEDTKFKREKLSDIYSLGVIFWELSSGRPPFKGMTHPAIILHISSGKRKSPIDGTPNDFLEKLRIIV</sequence>
<evidence type="ECO:0000259" key="1">
    <source>
        <dbReference type="PROSITE" id="PS50011"/>
    </source>
</evidence>
<dbReference type="PROSITE" id="PS50011">
    <property type="entry name" value="PROTEIN_KINASE_DOM"/>
    <property type="match status" value="1"/>
</dbReference>
<feature type="domain" description="Protein kinase" evidence="1">
    <location>
        <begin position="1"/>
        <end position="105"/>
    </location>
</feature>
<proteinExistence type="predicted"/>
<protein>
    <submittedName>
        <fullName evidence="2">Kinase-like protein</fullName>
    </submittedName>
</protein>
<dbReference type="AlphaFoldDB" id="A0A8H3X104"/>
<gene>
    <name evidence="2" type="ORF">F8M41_012505</name>
</gene>
<keyword evidence="2" id="KW-0418">Kinase</keyword>
<dbReference type="InterPro" id="IPR011009">
    <property type="entry name" value="Kinase-like_dom_sf"/>
</dbReference>
<dbReference type="GO" id="GO:0004672">
    <property type="term" value="F:protein kinase activity"/>
    <property type="evidence" value="ECO:0007669"/>
    <property type="project" value="InterPro"/>
</dbReference>
<dbReference type="Proteomes" id="UP000439903">
    <property type="component" value="Unassembled WGS sequence"/>
</dbReference>
<dbReference type="Pfam" id="PF07714">
    <property type="entry name" value="PK_Tyr_Ser-Thr"/>
    <property type="match status" value="1"/>
</dbReference>
<dbReference type="SUPFAM" id="SSF56112">
    <property type="entry name" value="Protein kinase-like (PK-like)"/>
    <property type="match status" value="1"/>
</dbReference>
<dbReference type="InterPro" id="IPR000719">
    <property type="entry name" value="Prot_kinase_dom"/>
</dbReference>
<keyword evidence="2" id="KW-0808">Transferase</keyword>